<dbReference type="RefSeq" id="WP_057974700.1">
    <property type="nucleotide sequence ID" value="NZ_AZDI01000012.1"/>
</dbReference>
<keyword evidence="9" id="KW-1185">Reference proteome</keyword>
<keyword evidence="5 8" id="KW-0067">ATP-binding</keyword>
<evidence type="ECO:0000313" key="8">
    <source>
        <dbReference type="EMBL" id="KRK45192.1"/>
    </source>
</evidence>
<evidence type="ECO:0000256" key="6">
    <source>
        <dbReference type="ARBA" id="ARBA00023136"/>
    </source>
</evidence>
<protein>
    <submittedName>
        <fullName evidence="8">Amino acid abc transporter, atp-binding protein</fullName>
    </submittedName>
</protein>
<keyword evidence="6" id="KW-0472">Membrane</keyword>
<dbReference type="SUPFAM" id="SSF52540">
    <property type="entry name" value="P-loop containing nucleoside triphosphate hydrolases"/>
    <property type="match status" value="1"/>
</dbReference>
<dbReference type="GO" id="GO:0016887">
    <property type="term" value="F:ATP hydrolysis activity"/>
    <property type="evidence" value="ECO:0007669"/>
    <property type="project" value="InterPro"/>
</dbReference>
<dbReference type="PATRIC" id="fig|1423719.4.peg.445"/>
<evidence type="ECO:0000256" key="3">
    <source>
        <dbReference type="ARBA" id="ARBA00022475"/>
    </source>
</evidence>
<dbReference type="PANTHER" id="PTHR43166:SF35">
    <property type="entry name" value="L-CYSTINE IMPORT ATP-BINDING PROTEIN TCYN"/>
    <property type="match status" value="1"/>
</dbReference>
<name>A0A0R1HGW6_9LACO</name>
<proteinExistence type="predicted"/>
<dbReference type="GeneID" id="83549110"/>
<sequence>MIKFENVNKYFDQHKALKSLSFELPEHETTVIVGPSGSGKSTLLRSFNLLEQPEEGLYSLDDKVIDFAQPISEKTILEVRRQTGMVFQDYNLFPHLTVLKNVMEGPLHVLKEQKLIAAQRAEELLELVGLSDRANYYPNQLSGGQQQRVAIARAMAMNPKYLLFDEPTSALDPELEAEVLKVLLKLDVEKNSMVIVTHNMAFAKAVASNIIFLEEGNILFNGSPDEFFNHPTERIQKFLSAMTFEDILPK</sequence>
<dbReference type="SMART" id="SM00382">
    <property type="entry name" value="AAA"/>
    <property type="match status" value="1"/>
</dbReference>
<dbReference type="EMBL" id="AZDI01000012">
    <property type="protein sequence ID" value="KRK45192.1"/>
    <property type="molecule type" value="Genomic_DNA"/>
</dbReference>
<evidence type="ECO:0000256" key="5">
    <source>
        <dbReference type="ARBA" id="ARBA00022840"/>
    </source>
</evidence>
<keyword evidence="4" id="KW-0547">Nucleotide-binding</keyword>
<reference evidence="8 9" key="1">
    <citation type="journal article" date="2015" name="Genome Announc.">
        <title>Expanding the biotechnology potential of lactobacilli through comparative genomics of 213 strains and associated genera.</title>
        <authorList>
            <person name="Sun Z."/>
            <person name="Harris H.M."/>
            <person name="McCann A."/>
            <person name="Guo C."/>
            <person name="Argimon S."/>
            <person name="Zhang W."/>
            <person name="Yang X."/>
            <person name="Jeffery I.B."/>
            <person name="Cooney J.C."/>
            <person name="Kagawa T.F."/>
            <person name="Liu W."/>
            <person name="Song Y."/>
            <person name="Salvetti E."/>
            <person name="Wrobel A."/>
            <person name="Rasinkangas P."/>
            <person name="Parkhill J."/>
            <person name="Rea M.C."/>
            <person name="O'Sullivan O."/>
            <person name="Ritari J."/>
            <person name="Douillard F.P."/>
            <person name="Paul Ross R."/>
            <person name="Yang R."/>
            <person name="Briner A.E."/>
            <person name="Felis G.E."/>
            <person name="de Vos W.M."/>
            <person name="Barrangou R."/>
            <person name="Klaenhammer T.R."/>
            <person name="Caufield P.W."/>
            <person name="Cui Y."/>
            <person name="Zhang H."/>
            <person name="O'Toole P.W."/>
        </authorList>
    </citation>
    <scope>NUCLEOTIDE SEQUENCE [LARGE SCALE GENOMIC DNA]</scope>
    <source>
        <strain evidence="8 9">DSM 15638</strain>
    </source>
</reference>
<keyword evidence="3" id="KW-1003">Cell membrane</keyword>
<evidence type="ECO:0000256" key="2">
    <source>
        <dbReference type="ARBA" id="ARBA00022448"/>
    </source>
</evidence>
<dbReference type="InterPro" id="IPR003439">
    <property type="entry name" value="ABC_transporter-like_ATP-bd"/>
</dbReference>
<dbReference type="Proteomes" id="UP000051450">
    <property type="component" value="Unassembled WGS sequence"/>
</dbReference>
<dbReference type="InterPro" id="IPR017871">
    <property type="entry name" value="ABC_transporter-like_CS"/>
</dbReference>
<dbReference type="PANTHER" id="PTHR43166">
    <property type="entry name" value="AMINO ACID IMPORT ATP-BINDING PROTEIN"/>
    <property type="match status" value="1"/>
</dbReference>
<organism evidence="8 9">
    <name type="scientific">Dellaglioa algida DSM 15638</name>
    <dbReference type="NCBI Taxonomy" id="1423719"/>
    <lineage>
        <taxon>Bacteria</taxon>
        <taxon>Bacillati</taxon>
        <taxon>Bacillota</taxon>
        <taxon>Bacilli</taxon>
        <taxon>Lactobacillales</taxon>
        <taxon>Lactobacillaceae</taxon>
        <taxon>Dellaglioa</taxon>
    </lineage>
</organism>
<dbReference type="PROSITE" id="PS50893">
    <property type="entry name" value="ABC_TRANSPORTER_2"/>
    <property type="match status" value="1"/>
</dbReference>
<dbReference type="GO" id="GO:0005524">
    <property type="term" value="F:ATP binding"/>
    <property type="evidence" value="ECO:0007669"/>
    <property type="project" value="UniProtKB-KW"/>
</dbReference>
<dbReference type="STRING" id="1423719.FC66_GL000441"/>
<accession>A0A0R1HGW6</accession>
<dbReference type="GO" id="GO:0005886">
    <property type="term" value="C:plasma membrane"/>
    <property type="evidence" value="ECO:0007669"/>
    <property type="project" value="UniProtKB-SubCell"/>
</dbReference>
<dbReference type="InterPro" id="IPR050086">
    <property type="entry name" value="MetN_ABC_transporter-like"/>
</dbReference>
<comment type="subcellular location">
    <subcellularLocation>
        <location evidence="1">Cell membrane</location>
        <topology evidence="1">Peripheral membrane protein</topology>
    </subcellularLocation>
</comment>
<dbReference type="InterPro" id="IPR003593">
    <property type="entry name" value="AAA+_ATPase"/>
</dbReference>
<dbReference type="OrthoDB" id="9804199at2"/>
<evidence type="ECO:0000259" key="7">
    <source>
        <dbReference type="PROSITE" id="PS50893"/>
    </source>
</evidence>
<dbReference type="PIRSF" id="PIRSF039085">
    <property type="entry name" value="ABC_ATPase_HisP"/>
    <property type="match status" value="1"/>
</dbReference>
<evidence type="ECO:0000256" key="1">
    <source>
        <dbReference type="ARBA" id="ARBA00004202"/>
    </source>
</evidence>
<evidence type="ECO:0000313" key="9">
    <source>
        <dbReference type="Proteomes" id="UP000051450"/>
    </source>
</evidence>
<comment type="caution">
    <text evidence="8">The sequence shown here is derived from an EMBL/GenBank/DDBJ whole genome shotgun (WGS) entry which is preliminary data.</text>
</comment>
<dbReference type="Gene3D" id="3.40.50.300">
    <property type="entry name" value="P-loop containing nucleotide triphosphate hydrolases"/>
    <property type="match status" value="1"/>
</dbReference>
<dbReference type="AlphaFoldDB" id="A0A0R1HGW6"/>
<keyword evidence="2" id="KW-0813">Transport</keyword>
<gene>
    <name evidence="8" type="ORF">FC66_GL000441</name>
</gene>
<dbReference type="InterPro" id="IPR030679">
    <property type="entry name" value="ABC_ATPase_HisP-typ"/>
</dbReference>
<dbReference type="PROSITE" id="PS00211">
    <property type="entry name" value="ABC_TRANSPORTER_1"/>
    <property type="match status" value="1"/>
</dbReference>
<feature type="domain" description="ABC transporter" evidence="7">
    <location>
        <begin position="2"/>
        <end position="240"/>
    </location>
</feature>
<dbReference type="Pfam" id="PF00005">
    <property type="entry name" value="ABC_tran"/>
    <property type="match status" value="1"/>
</dbReference>
<dbReference type="InterPro" id="IPR027417">
    <property type="entry name" value="P-loop_NTPase"/>
</dbReference>
<dbReference type="GO" id="GO:0015424">
    <property type="term" value="F:ABC-type amino acid transporter activity"/>
    <property type="evidence" value="ECO:0007669"/>
    <property type="project" value="InterPro"/>
</dbReference>
<evidence type="ECO:0000256" key="4">
    <source>
        <dbReference type="ARBA" id="ARBA00022741"/>
    </source>
</evidence>